<evidence type="ECO:0000256" key="6">
    <source>
        <dbReference type="SAM" id="Phobius"/>
    </source>
</evidence>
<evidence type="ECO:0000313" key="9">
    <source>
        <dbReference type="Proteomes" id="UP001189429"/>
    </source>
</evidence>
<gene>
    <name evidence="8" type="ORF">PCOR1329_LOCUS38737</name>
</gene>
<dbReference type="Pfam" id="PF02656">
    <property type="entry name" value="DUF202"/>
    <property type="match status" value="1"/>
</dbReference>
<keyword evidence="9" id="KW-1185">Reference proteome</keyword>
<feature type="compositionally biased region" description="Basic and acidic residues" evidence="5">
    <location>
        <begin position="150"/>
        <end position="171"/>
    </location>
</feature>
<dbReference type="Proteomes" id="UP001189429">
    <property type="component" value="Unassembled WGS sequence"/>
</dbReference>
<reference evidence="8" key="1">
    <citation type="submission" date="2023-10" db="EMBL/GenBank/DDBJ databases">
        <authorList>
            <person name="Chen Y."/>
            <person name="Shah S."/>
            <person name="Dougan E. K."/>
            <person name="Thang M."/>
            <person name="Chan C."/>
        </authorList>
    </citation>
    <scope>NUCLEOTIDE SEQUENCE [LARGE SCALE GENOMIC DNA]</scope>
</reference>
<dbReference type="EMBL" id="CAUYUJ010014686">
    <property type="protein sequence ID" value="CAK0844689.1"/>
    <property type="molecule type" value="Genomic_DNA"/>
</dbReference>
<feature type="domain" description="DUF202" evidence="7">
    <location>
        <begin position="199"/>
        <end position="261"/>
    </location>
</feature>
<proteinExistence type="predicted"/>
<name>A0ABN9TFV5_9DINO</name>
<protein>
    <recommendedName>
        <fullName evidence="7">DUF202 domain-containing protein</fullName>
    </recommendedName>
</protein>
<feature type="region of interest" description="Disordered" evidence="5">
    <location>
        <begin position="87"/>
        <end position="172"/>
    </location>
</feature>
<evidence type="ECO:0000256" key="5">
    <source>
        <dbReference type="SAM" id="MobiDB-lite"/>
    </source>
</evidence>
<sequence length="309" mass="33127">MAQLAAKWLTVAHGGELCKLLLVEGAEPAALAAALVARLRLGRAPFYLTLPEEDAVVPLTASLPEGLTLSLHVDSDLRPRTRARLSSGATISEEPPPEAPGQAAASSRAPRGPEALSTPLLGDAGEASKGTCRSVPPAGRGGWPDAEGGEGEREPEWPRRRARSGSDHSEVVEEVEEVKEEVKDLARSLDRFSRLGTDLSNERTLLAWTRTSLATLRTATDFMNIEASGAIWTKASFTVSHLTVLGIMVFAMIAGVARYRRIKEITLMAVPPAQFGRMSMAWFYWLTLICVMCAAFGLLVPPGWGTGSV</sequence>
<evidence type="ECO:0000256" key="1">
    <source>
        <dbReference type="ARBA" id="ARBA00004127"/>
    </source>
</evidence>
<feature type="transmembrane region" description="Helical" evidence="6">
    <location>
        <begin position="280"/>
        <end position="300"/>
    </location>
</feature>
<evidence type="ECO:0000256" key="2">
    <source>
        <dbReference type="ARBA" id="ARBA00022692"/>
    </source>
</evidence>
<feature type="transmembrane region" description="Helical" evidence="6">
    <location>
        <begin position="239"/>
        <end position="259"/>
    </location>
</feature>
<comment type="caution">
    <text evidence="8">The sequence shown here is derived from an EMBL/GenBank/DDBJ whole genome shotgun (WGS) entry which is preliminary data.</text>
</comment>
<evidence type="ECO:0000256" key="4">
    <source>
        <dbReference type="ARBA" id="ARBA00023136"/>
    </source>
</evidence>
<keyword evidence="3 6" id="KW-1133">Transmembrane helix</keyword>
<accession>A0ABN9TFV5</accession>
<organism evidence="8 9">
    <name type="scientific">Prorocentrum cordatum</name>
    <dbReference type="NCBI Taxonomy" id="2364126"/>
    <lineage>
        <taxon>Eukaryota</taxon>
        <taxon>Sar</taxon>
        <taxon>Alveolata</taxon>
        <taxon>Dinophyceae</taxon>
        <taxon>Prorocentrales</taxon>
        <taxon>Prorocentraceae</taxon>
        <taxon>Prorocentrum</taxon>
    </lineage>
</organism>
<dbReference type="InterPro" id="IPR003807">
    <property type="entry name" value="DUF202"/>
</dbReference>
<keyword evidence="4 6" id="KW-0472">Membrane</keyword>
<evidence type="ECO:0000313" key="8">
    <source>
        <dbReference type="EMBL" id="CAK0844689.1"/>
    </source>
</evidence>
<keyword evidence="2 6" id="KW-0812">Transmembrane</keyword>
<evidence type="ECO:0000259" key="7">
    <source>
        <dbReference type="Pfam" id="PF02656"/>
    </source>
</evidence>
<comment type="subcellular location">
    <subcellularLocation>
        <location evidence="1">Endomembrane system</location>
        <topology evidence="1">Multi-pass membrane protein</topology>
    </subcellularLocation>
</comment>
<evidence type="ECO:0000256" key="3">
    <source>
        <dbReference type="ARBA" id="ARBA00022989"/>
    </source>
</evidence>